<keyword evidence="4" id="KW-0812">Transmembrane</keyword>
<dbReference type="AlphaFoldDB" id="A0A7X2V5M7"/>
<dbReference type="EMBL" id="WMIB01000013">
    <property type="protein sequence ID" value="MTH54344.1"/>
    <property type="molecule type" value="Genomic_DNA"/>
</dbReference>
<comment type="caution">
    <text evidence="6">The sequence shown here is derived from an EMBL/GenBank/DDBJ whole genome shotgun (WGS) entry which is preliminary data.</text>
</comment>
<dbReference type="GO" id="GO:0003700">
    <property type="term" value="F:DNA-binding transcription factor activity"/>
    <property type="evidence" value="ECO:0007669"/>
    <property type="project" value="InterPro"/>
</dbReference>
<dbReference type="PANTHER" id="PTHR43280">
    <property type="entry name" value="ARAC-FAMILY TRANSCRIPTIONAL REGULATOR"/>
    <property type="match status" value="1"/>
</dbReference>
<sequence>MWKSKFFRTLIFSFCTVILLYTIGALGVYYAKNDEIAKMERNSTQKLLLQQAQEMMDQRIQVALNGMIQLETSDAFKQYTAGTKPNLKNYYMGLVLKEIQRNKTAFSNYDYDIAMMQHNDNTVITSAYTLPTDYFFKQLDMSKESVRNFEAFARDTSWSSYFRTITVTGPSAADTLTLIKKYRVSSKNTVFFFLSFKKIAFLPESLENGKDALMLVSEENVLPLDKRAQVDLGNLPKEMASRNEQISHYSKFKRKGHIIHSAGSSSLKDLTYVYITPEKPPQTEQNGQWLTMALLPAGLLLAGVLIASVLIWHTYKPVYSMVSAFKENHAMKAGEDEFVFVQKTARNIEKVNRELTTLMEEHQVPLKAKFLWDALHGLADEQTIQKGISLYQLEPYKNLVSVMIVEFGIPMSNQGRSKLREEITALLKDVFGSNGYAEAAELDSSRFAVITTGLSADELKDRTSAALGMLDPAIRRSVTAAIGGEASGLENIDLSFQQAADLLGSRIMFEKKQVLCWEGELLKQKQTFFYPLEVEKELIQFFVQGRREEGFQILDRIVSENVEKRSLDKFALSQFIFAMAGTVNRIVQSASQAPRDEMLHLELSGIKDRETLKEEIVKIFTSASDRIVSSGQGATAAGQIVNYIRAHYHQDLSLQDLSDHFQLTPSYISTIFKEHTGENYKEYLNRYRIQKAKELLAGRKIKVHEASKLVGYNNVNTFIRIFKKYVGLSPGQYEKSEGS</sequence>
<dbReference type="Gene3D" id="1.10.10.60">
    <property type="entry name" value="Homeodomain-like"/>
    <property type="match status" value="2"/>
</dbReference>
<accession>A0A7X2V5M7</accession>
<evidence type="ECO:0000256" key="2">
    <source>
        <dbReference type="ARBA" id="ARBA00023125"/>
    </source>
</evidence>
<organism evidence="6 7">
    <name type="scientific">Metabacillus mangrovi</name>
    <dbReference type="NCBI Taxonomy" id="1491830"/>
    <lineage>
        <taxon>Bacteria</taxon>
        <taxon>Bacillati</taxon>
        <taxon>Bacillota</taxon>
        <taxon>Bacilli</taxon>
        <taxon>Bacillales</taxon>
        <taxon>Bacillaceae</taxon>
        <taxon>Metabacillus</taxon>
    </lineage>
</organism>
<feature type="transmembrane region" description="Helical" evidence="4">
    <location>
        <begin position="289"/>
        <end position="312"/>
    </location>
</feature>
<feature type="transmembrane region" description="Helical" evidence="4">
    <location>
        <begin position="6"/>
        <end position="31"/>
    </location>
</feature>
<evidence type="ECO:0000256" key="1">
    <source>
        <dbReference type="ARBA" id="ARBA00023015"/>
    </source>
</evidence>
<keyword evidence="7" id="KW-1185">Reference proteome</keyword>
<proteinExistence type="predicted"/>
<dbReference type="PANTHER" id="PTHR43280:SF28">
    <property type="entry name" value="HTH-TYPE TRANSCRIPTIONAL ACTIVATOR RHAS"/>
    <property type="match status" value="1"/>
</dbReference>
<dbReference type="RefSeq" id="WP_155112857.1">
    <property type="nucleotide sequence ID" value="NZ_WMIB01000013.1"/>
</dbReference>
<evidence type="ECO:0000313" key="6">
    <source>
        <dbReference type="EMBL" id="MTH54344.1"/>
    </source>
</evidence>
<dbReference type="Pfam" id="PF12833">
    <property type="entry name" value="HTH_18"/>
    <property type="match status" value="1"/>
</dbReference>
<dbReference type="Proteomes" id="UP000434639">
    <property type="component" value="Unassembled WGS sequence"/>
</dbReference>
<keyword evidence="1" id="KW-0805">Transcription regulation</keyword>
<dbReference type="OrthoDB" id="1975037at2"/>
<dbReference type="PROSITE" id="PS01124">
    <property type="entry name" value="HTH_ARAC_FAMILY_2"/>
    <property type="match status" value="1"/>
</dbReference>
<dbReference type="SUPFAM" id="SSF46689">
    <property type="entry name" value="Homeodomain-like"/>
    <property type="match status" value="2"/>
</dbReference>
<gene>
    <name evidence="6" type="ORF">GKZ89_13110</name>
</gene>
<evidence type="ECO:0000256" key="4">
    <source>
        <dbReference type="SAM" id="Phobius"/>
    </source>
</evidence>
<protein>
    <submittedName>
        <fullName evidence="6">Helix-turn-helix domain-containing protein</fullName>
    </submittedName>
</protein>
<evidence type="ECO:0000313" key="7">
    <source>
        <dbReference type="Proteomes" id="UP000434639"/>
    </source>
</evidence>
<dbReference type="InterPro" id="IPR018060">
    <property type="entry name" value="HTH_AraC"/>
</dbReference>
<feature type="domain" description="HTH araC/xylS-type" evidence="5">
    <location>
        <begin position="638"/>
        <end position="736"/>
    </location>
</feature>
<evidence type="ECO:0000256" key="3">
    <source>
        <dbReference type="ARBA" id="ARBA00023163"/>
    </source>
</evidence>
<keyword evidence="3" id="KW-0804">Transcription</keyword>
<dbReference type="SMART" id="SM00342">
    <property type="entry name" value="HTH_ARAC"/>
    <property type="match status" value="1"/>
</dbReference>
<dbReference type="InterPro" id="IPR009057">
    <property type="entry name" value="Homeodomain-like_sf"/>
</dbReference>
<dbReference type="GO" id="GO:0043565">
    <property type="term" value="F:sequence-specific DNA binding"/>
    <property type="evidence" value="ECO:0007669"/>
    <property type="project" value="InterPro"/>
</dbReference>
<evidence type="ECO:0000259" key="5">
    <source>
        <dbReference type="PROSITE" id="PS01124"/>
    </source>
</evidence>
<keyword evidence="4" id="KW-0472">Membrane</keyword>
<keyword evidence="2" id="KW-0238">DNA-binding</keyword>
<keyword evidence="4" id="KW-1133">Transmembrane helix</keyword>
<name>A0A7X2V5M7_9BACI</name>
<reference evidence="6 7" key="1">
    <citation type="journal article" date="2017" name="Int. J. Syst. Evol. Microbiol.">
        <title>Bacillus mangrovi sp. nov., isolated from a sediment sample from a mangrove forest.</title>
        <authorList>
            <person name="Gupta V."/>
            <person name="Singh P.K."/>
            <person name="Korpole S."/>
            <person name="Tanuku N.R.S."/>
            <person name="Pinnaka A.K."/>
        </authorList>
    </citation>
    <scope>NUCLEOTIDE SEQUENCE [LARGE SCALE GENOMIC DNA]</scope>
    <source>
        <strain evidence="6 7">KCTC 33872</strain>
    </source>
</reference>